<dbReference type="EMBL" id="BAAAON010000003">
    <property type="protein sequence ID" value="GAA2177224.1"/>
    <property type="molecule type" value="Genomic_DNA"/>
</dbReference>
<dbReference type="InterPro" id="IPR047187">
    <property type="entry name" value="SF1_C_Upf1"/>
</dbReference>
<dbReference type="PANTHER" id="PTHR10887">
    <property type="entry name" value="DNA2/NAM7 HELICASE FAMILY"/>
    <property type="match status" value="1"/>
</dbReference>
<evidence type="ECO:0000313" key="5">
    <source>
        <dbReference type="EMBL" id="GAA2177224.1"/>
    </source>
</evidence>
<dbReference type="Gene3D" id="3.40.960.10">
    <property type="entry name" value="VSR Endonuclease"/>
    <property type="match status" value="1"/>
</dbReference>
<comment type="caution">
    <text evidence="5">The sequence shown here is derived from an EMBL/GenBank/DDBJ whole genome shotgun (WGS) entry which is preliminary data.</text>
</comment>
<feature type="domain" description="DNA2/NAM7 helicase-like C-terminal" evidence="3">
    <location>
        <begin position="1131"/>
        <end position="1318"/>
    </location>
</feature>
<accession>A0ABP5MSC4</accession>
<evidence type="ECO:0000259" key="4">
    <source>
        <dbReference type="Pfam" id="PF18741"/>
    </source>
</evidence>
<evidence type="ECO:0000256" key="1">
    <source>
        <dbReference type="SAM" id="MobiDB-lite"/>
    </source>
</evidence>
<dbReference type="Gene3D" id="3.40.50.300">
    <property type="entry name" value="P-loop containing nucleotide triphosphate hydrolases"/>
    <property type="match status" value="3"/>
</dbReference>
<sequence>MSSDADVEPQGERRYVLKLIDFLSEYDAQRNQPVRNIADYRMFRLPQQSLPEHEAVTLRPSDSEWLAVDFIDLPKAPSVPEQLWPNIENGTKLSASSRPRVTVPKPNFEALDTELRRFLDTAVDGEEPPSRLITSDADRERQQAAYEQQVRLAEQWIDSEWLPWSERYKSDSAVKTLHRSIFEQRESLLLEREAVELVWGFGRARWSVDGYIVDHPLLTIPVEISLDQNSQRISVLPAGPVEVEIRYLAGISLHDRQSLSSARQSVDESELDPWNPEEVVDLFRRIARSIDDNAVVENAAGLPTSYLAVDHSWTLYARRRVPDSQGFLDEMRAIYLANGVISDPLRDVVARTSDKPVTDVENADRSSPDSSEPLLLPLATNEEQKRILELAQRHPGVTVQGPPGTGKSHTIANLISHFVAYGQRVLVVAEKEQALKVLSDKIPEGIRDLTVSVLGADEQSRKSLEKAVTTIQSKVDTMDPRAADDVINRLRMDLDAANRGIALTTTQMLRARQAEVDRAPGSWIPGDNPTPQVAAEWVRSNADALGYISDAIDLFAKPPLSDTEYAEYIALLEEVGLEQARDALSHLPSLESVPSSASLREILDTIASGDRRAAAVRTSFFDWDRFVLASASAVRKVQTSLSEYAEHLSSLELSAYSNLLTRLSDNLLREELSEYYEAISRLRQEAIQHRRALMASVVKLGTPATQELLSQIVEAQKHLAVTGKLGLFDRQHKRALSAFRVDGRVPQSAEAASLCIAATLLHLTRQHIARLFLNQSPLAGQIQLGERPEDDVAAEVDRLKELLDIPSRRRDLENELEVLGIRSADLAKAESSSKLAKDIDEAAYHFRSVDALEQIKILIQVLRKGQNQADASPLWAALLEVLHERNLERWDVLRKEASKLLSLVEPARRLVELDSRLLEVAPEWRQTLVSDPAHAPSRQSVAAAWQWRQLDCWVSGVTTQASPAELQHELDNLGQQRRRTVSRLVEALAWRRLSDNLGPSQRQALQAYLKAVTRYGKTGGKYAQRWIREMREALNDSKDAVPVWIMTTSRAVTSFRPSEQPPFDVLIVDEASQIGFEALPLLSLAKKAIVVGDDKQTSPEHVGMDRQKVFDIMDDHLADVPKYRTLFDPDNSLYDLAIQKFATPVMLSEHFRCLPEIIEFSNVQAYNRRIVPLRDQPPQPGWVPLGVLRVTDGYREGDINEPEALQVANLVMEMCADGRYDGMSFGVVTLLGTSQAKLIWEKLYELLGPEQMEEREVRCGEAANFQGDERDVVIISTVVAPDPNLPSTRFGAMTSVKDLRKINVAASRARNQMWVVTSVDPDMLPNGDLRAALIRHCSSFVSSAPEQQKVLEACESEFERSVVNDLLARGYGGVEVQKTVGRYRLDIVVSGPERRLAIECDGDRWHGPDVWHQDRARQEVLERAGWTFERVRGSAYYRDPVAAMAPVWEHLNSLGIPTGDEWIEGPQRSVVREVDSGIFPSRVTEEDTPLLSEVGGESVSASETVEATVPAEAGAQISVPLEAAEIDKSSAEGEPAEPLTHASDEDSRSLVGTETNSHSAVLVGSVDEEEQQLISEEATAPSTTFVALSPYEKWPLHPMPPATDRNIRHVQQGLVEILRIEGPMIARQAYLRYQQATGGQRVGKSLQSTFNVATSRALRDGSIARLDDGIPGVVNATLYIPGKDPVRIRQLGPRTLFEVPQSELLAIMELLTANGVHEWDLDRELLNALGLKRMTVRTSEYLQECRRYTWRV</sequence>
<feature type="region of interest" description="Disordered" evidence="1">
    <location>
        <begin position="1481"/>
        <end position="1556"/>
    </location>
</feature>
<dbReference type="Pfam" id="PF13087">
    <property type="entry name" value="AAA_12"/>
    <property type="match status" value="1"/>
</dbReference>
<feature type="compositionally biased region" description="Basic and acidic residues" evidence="1">
    <location>
        <begin position="352"/>
        <end position="367"/>
    </location>
</feature>
<protein>
    <submittedName>
        <fullName evidence="5">Very short patch repair endonuclease</fullName>
    </submittedName>
</protein>
<evidence type="ECO:0000259" key="3">
    <source>
        <dbReference type="Pfam" id="PF13087"/>
    </source>
</evidence>
<dbReference type="Proteomes" id="UP001500974">
    <property type="component" value="Unassembled WGS sequence"/>
</dbReference>
<dbReference type="GO" id="GO:0004519">
    <property type="term" value="F:endonuclease activity"/>
    <property type="evidence" value="ECO:0007669"/>
    <property type="project" value="UniProtKB-KW"/>
</dbReference>
<dbReference type="Pfam" id="PF18741">
    <property type="entry name" value="MTES_1575"/>
    <property type="match status" value="1"/>
</dbReference>
<evidence type="ECO:0000259" key="2">
    <source>
        <dbReference type="Pfam" id="PF13086"/>
    </source>
</evidence>
<feature type="compositionally biased region" description="Low complexity" evidence="1">
    <location>
        <begin position="1492"/>
        <end position="1509"/>
    </location>
</feature>
<gene>
    <name evidence="5" type="ORF">GCM10009784_27010</name>
</gene>
<feature type="domain" description="Restriction endonuclease type II-like" evidence="4">
    <location>
        <begin position="1358"/>
        <end position="1451"/>
    </location>
</feature>
<proteinExistence type="predicted"/>
<dbReference type="InterPro" id="IPR041677">
    <property type="entry name" value="DNA2/NAM7_AAA_11"/>
</dbReference>
<dbReference type="SUPFAM" id="SSF52540">
    <property type="entry name" value="P-loop containing nucleoside triphosphate hydrolases"/>
    <property type="match status" value="2"/>
</dbReference>
<dbReference type="InterPro" id="IPR027417">
    <property type="entry name" value="P-loop_NTPase"/>
</dbReference>
<dbReference type="InterPro" id="IPR049468">
    <property type="entry name" value="Restrct_endonuc-II-like_dom"/>
</dbReference>
<dbReference type="RefSeq" id="WP_346028591.1">
    <property type="nucleotide sequence ID" value="NZ_BAAAON010000003.1"/>
</dbReference>
<evidence type="ECO:0000313" key="6">
    <source>
        <dbReference type="Proteomes" id="UP001500974"/>
    </source>
</evidence>
<reference evidence="6" key="1">
    <citation type="journal article" date="2019" name="Int. J. Syst. Evol. Microbiol.">
        <title>The Global Catalogue of Microorganisms (GCM) 10K type strain sequencing project: providing services to taxonomists for standard genome sequencing and annotation.</title>
        <authorList>
            <consortium name="The Broad Institute Genomics Platform"/>
            <consortium name="The Broad Institute Genome Sequencing Center for Infectious Disease"/>
            <person name="Wu L."/>
            <person name="Ma J."/>
        </authorList>
    </citation>
    <scope>NUCLEOTIDE SEQUENCE [LARGE SCALE GENOMIC DNA]</scope>
    <source>
        <strain evidence="6">JCM 14917</strain>
    </source>
</reference>
<keyword evidence="5" id="KW-0255">Endonuclease</keyword>
<name>A0ABP5MSC4_9MICC</name>
<organism evidence="5 6">
    <name type="scientific">Arthrobacter parietis</name>
    <dbReference type="NCBI Taxonomy" id="271434"/>
    <lineage>
        <taxon>Bacteria</taxon>
        <taxon>Bacillati</taxon>
        <taxon>Actinomycetota</taxon>
        <taxon>Actinomycetes</taxon>
        <taxon>Micrococcales</taxon>
        <taxon>Micrococcaceae</taxon>
        <taxon>Arthrobacter</taxon>
    </lineage>
</organism>
<feature type="region of interest" description="Disordered" evidence="1">
    <location>
        <begin position="352"/>
        <end position="375"/>
    </location>
</feature>
<keyword evidence="6" id="KW-1185">Reference proteome</keyword>
<dbReference type="InterPro" id="IPR041679">
    <property type="entry name" value="DNA2/NAM7-like_C"/>
</dbReference>
<keyword evidence="5" id="KW-0378">Hydrolase</keyword>
<dbReference type="Pfam" id="PF13086">
    <property type="entry name" value="AAA_11"/>
    <property type="match status" value="1"/>
</dbReference>
<dbReference type="InterPro" id="IPR045055">
    <property type="entry name" value="DNA2/NAM7-like"/>
</dbReference>
<keyword evidence="5" id="KW-0540">Nuclease</keyword>
<dbReference type="CDD" id="cd18808">
    <property type="entry name" value="SF1_C_Upf1"/>
    <property type="match status" value="1"/>
</dbReference>
<dbReference type="PANTHER" id="PTHR10887:SF495">
    <property type="entry name" value="HELICASE SENATAXIN ISOFORM X1-RELATED"/>
    <property type="match status" value="1"/>
</dbReference>
<feature type="domain" description="DNA2/NAM7 helicase helicase" evidence="2">
    <location>
        <begin position="380"/>
        <end position="469"/>
    </location>
</feature>